<keyword evidence="4 10" id="KW-1003">Cell membrane</keyword>
<name>A0ABV2FL34_9STRE</name>
<proteinExistence type="inferred from homology"/>
<dbReference type="NCBIfam" id="TIGR00220">
    <property type="entry name" value="mscL"/>
    <property type="match status" value="1"/>
</dbReference>
<dbReference type="InterPro" id="IPR019823">
    <property type="entry name" value="Mechanosensitive_channel_CS"/>
</dbReference>
<accession>A0ABV2FL34</accession>
<gene>
    <name evidence="10" type="primary">mscL</name>
    <name evidence="11" type="ORF">ABID29_002386</name>
</gene>
<dbReference type="SUPFAM" id="SSF81330">
    <property type="entry name" value="Gated mechanosensitive channel"/>
    <property type="match status" value="1"/>
</dbReference>
<evidence type="ECO:0000256" key="3">
    <source>
        <dbReference type="ARBA" id="ARBA00022448"/>
    </source>
</evidence>
<comment type="subcellular location">
    <subcellularLocation>
        <location evidence="1 10">Cell membrane</location>
        <topology evidence="1 10">Multi-pass membrane protein</topology>
    </subcellularLocation>
</comment>
<dbReference type="InterPro" id="IPR036019">
    <property type="entry name" value="MscL_channel"/>
</dbReference>
<dbReference type="Proteomes" id="UP001549122">
    <property type="component" value="Unassembled WGS sequence"/>
</dbReference>
<dbReference type="InterPro" id="IPR001185">
    <property type="entry name" value="MS_channel"/>
</dbReference>
<keyword evidence="8 10" id="KW-0472">Membrane</keyword>
<feature type="transmembrane region" description="Helical" evidence="10">
    <location>
        <begin position="55"/>
        <end position="83"/>
    </location>
</feature>
<dbReference type="PANTHER" id="PTHR30266:SF2">
    <property type="entry name" value="LARGE-CONDUCTANCE MECHANOSENSITIVE CHANNEL"/>
    <property type="match status" value="1"/>
</dbReference>
<evidence type="ECO:0000256" key="10">
    <source>
        <dbReference type="HAMAP-Rule" id="MF_00115"/>
    </source>
</evidence>
<keyword evidence="9 10" id="KW-0407">Ion channel</keyword>
<reference evidence="11 12" key="1">
    <citation type="submission" date="2024-06" db="EMBL/GenBank/DDBJ databases">
        <title>Genomic Encyclopedia of Type Strains, Phase IV (KMG-IV): sequencing the most valuable type-strain genomes for metagenomic binning, comparative biology and taxonomic classification.</title>
        <authorList>
            <person name="Goeker M."/>
        </authorList>
    </citation>
    <scope>NUCLEOTIDE SEQUENCE [LARGE SCALE GENOMIC DNA]</scope>
    <source>
        <strain evidence="11 12">DSM 28303</strain>
    </source>
</reference>
<dbReference type="PRINTS" id="PR01264">
    <property type="entry name" value="MECHCHANNEL"/>
</dbReference>
<keyword evidence="6 10" id="KW-1133">Transmembrane helix</keyword>
<evidence type="ECO:0000256" key="4">
    <source>
        <dbReference type="ARBA" id="ARBA00022475"/>
    </source>
</evidence>
<keyword evidence="5 10" id="KW-0812">Transmembrane</keyword>
<evidence type="ECO:0000256" key="7">
    <source>
        <dbReference type="ARBA" id="ARBA00023065"/>
    </source>
</evidence>
<dbReference type="HAMAP" id="MF_00115">
    <property type="entry name" value="MscL"/>
    <property type="match status" value="1"/>
</dbReference>
<organism evidence="11 12">
    <name type="scientific">Streptococcus rupicaprae</name>
    <dbReference type="NCBI Taxonomy" id="759619"/>
    <lineage>
        <taxon>Bacteria</taxon>
        <taxon>Bacillati</taxon>
        <taxon>Bacillota</taxon>
        <taxon>Bacilli</taxon>
        <taxon>Lactobacillales</taxon>
        <taxon>Streptococcaceae</taxon>
        <taxon>Streptococcus</taxon>
    </lineage>
</organism>
<dbReference type="PROSITE" id="PS01327">
    <property type="entry name" value="MSCL"/>
    <property type="match status" value="1"/>
</dbReference>
<dbReference type="EMBL" id="JBEPLO010000041">
    <property type="protein sequence ID" value="MET3559236.1"/>
    <property type="molecule type" value="Genomic_DNA"/>
</dbReference>
<protein>
    <recommendedName>
        <fullName evidence="10">Large-conductance mechanosensitive channel</fullName>
    </recommendedName>
</protein>
<evidence type="ECO:0000256" key="5">
    <source>
        <dbReference type="ARBA" id="ARBA00022692"/>
    </source>
</evidence>
<evidence type="ECO:0000256" key="9">
    <source>
        <dbReference type="ARBA" id="ARBA00023303"/>
    </source>
</evidence>
<comment type="subunit">
    <text evidence="10">Homopentamer.</text>
</comment>
<dbReference type="Gene3D" id="1.10.1200.120">
    <property type="entry name" value="Large-conductance mechanosensitive channel, MscL, domain 1"/>
    <property type="match status" value="1"/>
</dbReference>
<evidence type="ECO:0000256" key="2">
    <source>
        <dbReference type="ARBA" id="ARBA00007254"/>
    </source>
</evidence>
<evidence type="ECO:0000313" key="11">
    <source>
        <dbReference type="EMBL" id="MET3559236.1"/>
    </source>
</evidence>
<evidence type="ECO:0000313" key="12">
    <source>
        <dbReference type="Proteomes" id="UP001549122"/>
    </source>
</evidence>
<dbReference type="RefSeq" id="WP_354366316.1">
    <property type="nucleotide sequence ID" value="NZ_JBEPLO010000041.1"/>
</dbReference>
<evidence type="ECO:0000256" key="8">
    <source>
        <dbReference type="ARBA" id="ARBA00023136"/>
    </source>
</evidence>
<comment type="similarity">
    <text evidence="2 10">Belongs to the MscL family.</text>
</comment>
<keyword evidence="3 10" id="KW-0813">Transport</keyword>
<keyword evidence="12" id="KW-1185">Reference proteome</keyword>
<sequence length="124" mass="13264">MLKELKAFLMRGNIVDLAVAVIIGGAFGAIVTSLVEDIVTPLIGMVIGQPDFSGIMLGSIAIGKFINAIINFLIVGTSLFVIIKGLEKAQSTLKKEERIEEDVLGPTEVELLADIKALLERQQG</sequence>
<dbReference type="InterPro" id="IPR037673">
    <property type="entry name" value="MSC/AndL"/>
</dbReference>
<evidence type="ECO:0000256" key="1">
    <source>
        <dbReference type="ARBA" id="ARBA00004651"/>
    </source>
</evidence>
<dbReference type="PANTHER" id="PTHR30266">
    <property type="entry name" value="MECHANOSENSITIVE CHANNEL MSCL"/>
    <property type="match status" value="1"/>
</dbReference>
<feature type="transmembrane region" description="Helical" evidence="10">
    <location>
        <begin position="12"/>
        <end position="35"/>
    </location>
</feature>
<keyword evidence="7 10" id="KW-0406">Ion transport</keyword>
<comment type="caution">
    <text evidence="11">The sequence shown here is derived from an EMBL/GenBank/DDBJ whole genome shotgun (WGS) entry which is preliminary data.</text>
</comment>
<evidence type="ECO:0000256" key="6">
    <source>
        <dbReference type="ARBA" id="ARBA00022989"/>
    </source>
</evidence>
<comment type="function">
    <text evidence="10">Channel that opens in response to stretch forces in the membrane lipid bilayer. May participate in the regulation of osmotic pressure changes within the cell.</text>
</comment>
<dbReference type="Pfam" id="PF01741">
    <property type="entry name" value="MscL"/>
    <property type="match status" value="1"/>
</dbReference>